<organism evidence="1">
    <name type="scientific">CrAss-like virus sp. ctYsL76</name>
    <dbReference type="NCBI Taxonomy" id="2826826"/>
    <lineage>
        <taxon>Viruses</taxon>
        <taxon>Duplodnaviria</taxon>
        <taxon>Heunggongvirae</taxon>
        <taxon>Uroviricota</taxon>
        <taxon>Caudoviricetes</taxon>
        <taxon>Crassvirales</taxon>
    </lineage>
</organism>
<sequence>MTLEQISSAILNNVYTGLAGINSNPKISIEQLQDECIAEKNQIMREFLLKGLLSLDELFLAIDCIEVNCDYMSKCCELQTGERALHFEIPPIIYINGVDTIRFIGSIDRHTKYTVYTDESYRFHKFKKRGAQTPYVYIDTAINANGNMDGYIFNVPFVKYISVIALFQDPRRLLE</sequence>
<name>A0A8S5QM89_9CAUD</name>
<dbReference type="EMBL" id="BK015689">
    <property type="protein sequence ID" value="DAE19921.1"/>
    <property type="molecule type" value="Genomic_DNA"/>
</dbReference>
<proteinExistence type="predicted"/>
<protein>
    <submittedName>
        <fullName evidence="1">Structural protein</fullName>
    </submittedName>
</protein>
<reference evidence="1" key="1">
    <citation type="journal article" date="2021" name="Proc. Natl. Acad. Sci. U.S.A.">
        <title>A Catalog of Tens of Thousands of Viruses from Human Metagenomes Reveals Hidden Associations with Chronic Diseases.</title>
        <authorList>
            <person name="Tisza M.J."/>
            <person name="Buck C.B."/>
        </authorList>
    </citation>
    <scope>NUCLEOTIDE SEQUENCE</scope>
    <source>
        <strain evidence="1">CtYsL76</strain>
    </source>
</reference>
<evidence type="ECO:0000313" key="1">
    <source>
        <dbReference type="EMBL" id="DAE19921.1"/>
    </source>
</evidence>
<accession>A0A8S5QM89</accession>